<sequence length="120" mass="13569">MGPLPLCDFLCETFGRETPSSHGSTFCGFRFWINLAAPPPSHGHVSDFIAQHSKWITNEDENPTFDRTKQTLIVPLKPEPFGRKRHELDSPNLGCHLQHHSTSFYNLPLRRPEMGCGLQG</sequence>
<dbReference type="EMBL" id="BGPR01000139">
    <property type="protein sequence ID" value="GBL98380.1"/>
    <property type="molecule type" value="Genomic_DNA"/>
</dbReference>
<reference evidence="1 2" key="1">
    <citation type="journal article" date="2019" name="Sci. Rep.">
        <title>Orb-weaving spider Araneus ventricosus genome elucidates the spidroin gene catalogue.</title>
        <authorList>
            <person name="Kono N."/>
            <person name="Nakamura H."/>
            <person name="Ohtoshi R."/>
            <person name="Moran D.A.P."/>
            <person name="Shinohara A."/>
            <person name="Yoshida Y."/>
            <person name="Fujiwara M."/>
            <person name="Mori M."/>
            <person name="Tomita M."/>
            <person name="Arakawa K."/>
        </authorList>
    </citation>
    <scope>NUCLEOTIDE SEQUENCE [LARGE SCALE GENOMIC DNA]</scope>
</reference>
<dbReference type="Proteomes" id="UP000499080">
    <property type="component" value="Unassembled WGS sequence"/>
</dbReference>
<comment type="caution">
    <text evidence="1">The sequence shown here is derived from an EMBL/GenBank/DDBJ whole genome shotgun (WGS) entry which is preliminary data.</text>
</comment>
<dbReference type="AlphaFoldDB" id="A0A4Y2C1N1"/>
<accession>A0A4Y2C1N1</accession>
<evidence type="ECO:0000313" key="1">
    <source>
        <dbReference type="EMBL" id="GBL98380.1"/>
    </source>
</evidence>
<keyword evidence="2" id="KW-1185">Reference proteome</keyword>
<name>A0A4Y2C1N1_ARAVE</name>
<proteinExistence type="predicted"/>
<protein>
    <submittedName>
        <fullName evidence="1">Uncharacterized protein</fullName>
    </submittedName>
</protein>
<organism evidence="1 2">
    <name type="scientific">Araneus ventricosus</name>
    <name type="common">Orbweaver spider</name>
    <name type="synonym">Epeira ventricosa</name>
    <dbReference type="NCBI Taxonomy" id="182803"/>
    <lineage>
        <taxon>Eukaryota</taxon>
        <taxon>Metazoa</taxon>
        <taxon>Ecdysozoa</taxon>
        <taxon>Arthropoda</taxon>
        <taxon>Chelicerata</taxon>
        <taxon>Arachnida</taxon>
        <taxon>Araneae</taxon>
        <taxon>Araneomorphae</taxon>
        <taxon>Entelegynae</taxon>
        <taxon>Araneoidea</taxon>
        <taxon>Araneidae</taxon>
        <taxon>Araneus</taxon>
    </lineage>
</organism>
<evidence type="ECO:0000313" key="2">
    <source>
        <dbReference type="Proteomes" id="UP000499080"/>
    </source>
</evidence>
<gene>
    <name evidence="1" type="ORF">AVEN_187719_1</name>
</gene>